<organism evidence="2 3">
    <name type="scientific">Eufriesea mexicana</name>
    <dbReference type="NCBI Taxonomy" id="516756"/>
    <lineage>
        <taxon>Eukaryota</taxon>
        <taxon>Metazoa</taxon>
        <taxon>Ecdysozoa</taxon>
        <taxon>Arthropoda</taxon>
        <taxon>Hexapoda</taxon>
        <taxon>Insecta</taxon>
        <taxon>Pterygota</taxon>
        <taxon>Neoptera</taxon>
        <taxon>Endopterygota</taxon>
        <taxon>Hymenoptera</taxon>
        <taxon>Apocrita</taxon>
        <taxon>Aculeata</taxon>
        <taxon>Apoidea</taxon>
        <taxon>Anthophila</taxon>
        <taxon>Apidae</taxon>
        <taxon>Eufriesea</taxon>
    </lineage>
</organism>
<reference evidence="2 3" key="1">
    <citation type="submission" date="2015-07" db="EMBL/GenBank/DDBJ databases">
        <title>The genome of Eufriesea mexicana.</title>
        <authorList>
            <person name="Pan H."/>
            <person name="Kapheim K."/>
        </authorList>
    </citation>
    <scope>NUCLEOTIDE SEQUENCE [LARGE SCALE GENOMIC DNA]</scope>
    <source>
        <strain evidence="2">0111107269</strain>
        <tissue evidence="2">Whole body</tissue>
    </source>
</reference>
<dbReference type="AlphaFoldDB" id="A0A310SUD2"/>
<keyword evidence="1" id="KW-1133">Transmembrane helix</keyword>
<sequence length="64" mass="7624">MLYGKISVSFLFYNNLKDYTDYAMMIFVTFWPIVITVYDPDSVTKLVRCYDDLRHFLANSDHCL</sequence>
<keyword evidence="1" id="KW-0472">Membrane</keyword>
<gene>
    <name evidence="2" type="ORF">WN48_10874</name>
</gene>
<accession>A0A310SUD2</accession>
<keyword evidence="1" id="KW-0812">Transmembrane</keyword>
<keyword evidence="3" id="KW-1185">Reference proteome</keyword>
<evidence type="ECO:0000313" key="2">
    <source>
        <dbReference type="EMBL" id="OAD61632.1"/>
    </source>
</evidence>
<protein>
    <submittedName>
        <fullName evidence="2">Uncharacterized protein</fullName>
    </submittedName>
</protein>
<dbReference type="Proteomes" id="UP000250275">
    <property type="component" value="Unassembled WGS sequence"/>
</dbReference>
<name>A0A310SUD2_9HYME</name>
<evidence type="ECO:0000313" key="3">
    <source>
        <dbReference type="Proteomes" id="UP000250275"/>
    </source>
</evidence>
<feature type="transmembrane region" description="Helical" evidence="1">
    <location>
        <begin position="20"/>
        <end position="38"/>
    </location>
</feature>
<evidence type="ECO:0000256" key="1">
    <source>
        <dbReference type="SAM" id="Phobius"/>
    </source>
</evidence>
<proteinExistence type="predicted"/>
<dbReference type="EMBL" id="KQ760176">
    <property type="protein sequence ID" value="OAD61632.1"/>
    <property type="molecule type" value="Genomic_DNA"/>
</dbReference>